<feature type="binding site" evidence="4">
    <location>
        <begin position="18"/>
        <end position="23"/>
    </location>
    <ligand>
        <name>substrate</name>
    </ligand>
</feature>
<dbReference type="OrthoDB" id="2017317at2759"/>
<dbReference type="CDD" id="cd06661">
    <property type="entry name" value="GGCT_like"/>
    <property type="match status" value="1"/>
</dbReference>
<dbReference type="Proteomes" id="UP000288859">
    <property type="component" value="Unassembled WGS sequence"/>
</dbReference>
<feature type="active site" description="Proton acceptor" evidence="3">
    <location>
        <position position="103"/>
    </location>
</feature>
<dbReference type="InterPro" id="IPR017939">
    <property type="entry name" value="G-Glutamylcylcotransferase"/>
</dbReference>
<dbReference type="GO" id="GO:0003839">
    <property type="term" value="F:gamma-glutamylcyclotransferase activity"/>
    <property type="evidence" value="ECO:0007669"/>
    <property type="project" value="UniProtKB-EC"/>
</dbReference>
<dbReference type="EMBL" id="NAJM01000014">
    <property type="protein sequence ID" value="RVX72058.1"/>
    <property type="molecule type" value="Genomic_DNA"/>
</dbReference>
<dbReference type="PANTHER" id="PTHR12935">
    <property type="entry name" value="GAMMA-GLUTAMYLCYCLOTRANSFERASE"/>
    <property type="match status" value="1"/>
</dbReference>
<proteinExistence type="predicted"/>
<dbReference type="SUPFAM" id="SSF110857">
    <property type="entry name" value="Gamma-glutamyl cyclotransferase-like"/>
    <property type="match status" value="1"/>
</dbReference>
<dbReference type="PANTHER" id="PTHR12935:SF0">
    <property type="entry name" value="GAMMA-GLUTAMYLCYCLOTRANSFERASE"/>
    <property type="match status" value="1"/>
</dbReference>
<dbReference type="AlphaFoldDB" id="A0A438N905"/>
<dbReference type="InterPro" id="IPR036568">
    <property type="entry name" value="GGCT-like_sf"/>
</dbReference>
<reference evidence="5 6" key="1">
    <citation type="submission" date="2017-03" db="EMBL/GenBank/DDBJ databases">
        <title>Genomes of endolithic fungi from Antarctica.</title>
        <authorList>
            <person name="Coleine C."/>
            <person name="Masonjones S."/>
            <person name="Stajich J.E."/>
        </authorList>
    </citation>
    <scope>NUCLEOTIDE SEQUENCE [LARGE SCALE GENOMIC DNA]</scope>
    <source>
        <strain evidence="5 6">CCFEE 6314</strain>
    </source>
</reference>
<protein>
    <recommendedName>
        <fullName evidence="1">gamma-glutamylcyclotransferase</fullName>
        <ecNumber evidence="1">4.3.2.9</ecNumber>
    </recommendedName>
</protein>
<dbReference type="InterPro" id="IPR013024">
    <property type="entry name" value="GGCT-like"/>
</dbReference>
<evidence type="ECO:0000313" key="5">
    <source>
        <dbReference type="EMBL" id="RVX72058.1"/>
    </source>
</evidence>
<evidence type="ECO:0000313" key="6">
    <source>
        <dbReference type="Proteomes" id="UP000288859"/>
    </source>
</evidence>
<gene>
    <name evidence="5" type="ORF">B0A52_04656</name>
</gene>
<sequence>MRGIMIHPHDANTATTWYFGYGSNIRSASMAKRQIRPLQAHAVVVPSYMLTFDIFGIPYAEPSFASISPYLHSEEKKERTVPAVHGMAYLLTQADYHRLILSEGSGVGYDEIQVEAFLLSDQSEQKNAIHVHTLKAKYPFRPNRAPSLRYMVSMVPLPDLKINANDER</sequence>
<evidence type="ECO:0000256" key="1">
    <source>
        <dbReference type="ARBA" id="ARBA00012346"/>
    </source>
</evidence>
<evidence type="ECO:0000256" key="4">
    <source>
        <dbReference type="PIRSR" id="PIRSR617939-2"/>
    </source>
</evidence>
<comment type="caution">
    <text evidence="5">The sequence shown here is derived from an EMBL/GenBank/DDBJ whole genome shotgun (WGS) entry which is preliminary data.</text>
</comment>
<keyword evidence="2" id="KW-0456">Lyase</keyword>
<dbReference type="EC" id="4.3.2.9" evidence="1"/>
<feature type="binding site" evidence="4">
    <location>
        <position position="150"/>
    </location>
    <ligand>
        <name>substrate</name>
    </ligand>
</feature>
<accession>A0A438N905</accession>
<name>A0A438N905_EXOME</name>
<dbReference type="VEuPathDB" id="FungiDB:PV10_03044"/>
<evidence type="ECO:0000256" key="3">
    <source>
        <dbReference type="PIRSR" id="PIRSR617939-1"/>
    </source>
</evidence>
<evidence type="ECO:0000256" key="2">
    <source>
        <dbReference type="ARBA" id="ARBA00023239"/>
    </source>
</evidence>
<dbReference type="Gene3D" id="3.10.490.10">
    <property type="entry name" value="Gamma-glutamyl cyclotransferase-like"/>
    <property type="match status" value="1"/>
</dbReference>
<organism evidence="5 6">
    <name type="scientific">Exophiala mesophila</name>
    <name type="common">Black yeast-like fungus</name>
    <dbReference type="NCBI Taxonomy" id="212818"/>
    <lineage>
        <taxon>Eukaryota</taxon>
        <taxon>Fungi</taxon>
        <taxon>Dikarya</taxon>
        <taxon>Ascomycota</taxon>
        <taxon>Pezizomycotina</taxon>
        <taxon>Eurotiomycetes</taxon>
        <taxon>Chaetothyriomycetidae</taxon>
        <taxon>Chaetothyriales</taxon>
        <taxon>Herpotrichiellaceae</taxon>
        <taxon>Exophiala</taxon>
    </lineage>
</organism>